<feature type="domain" description="RING-type" evidence="6">
    <location>
        <begin position="137"/>
        <end position="179"/>
    </location>
</feature>
<gene>
    <name evidence="8 9 10" type="primary">Rnf32</name>
</gene>
<dbReference type="CDD" id="cd23767">
    <property type="entry name" value="IQCD"/>
    <property type="match status" value="1"/>
</dbReference>
<keyword evidence="1" id="KW-0479">Metal-binding</keyword>
<sequence length="367" mass="41399">MTLPRSACRARDKDHSSHKDNLAVTAVALQDHILRDLQLGNLSLAGHVKPNVQKKENQAKSLKRDAKAVIDTGLKKPPEDSRVQDPEKEYVLDPVPPPLTLAQKLGLFAPPPPPLSPAEWERVKQRSVLQGDSAQPCPICKEDFRLHPQVLLSCSHVFHRACLQAFEKFTNKKTCPLCRRNQYQTRVIGDGARLFRAQCAARIQACWRGHVVRRWYRSVRKATPPADPALRRRFFEGKFLQVSQRILRSFSTDVEELFAEIDHCLAVNRSILQQLDEKCGPELTAEDWETIQAQAAHREISECSICLTPLGPHGGSRQPRATVLLSCAHLFHHACLLALEEFSLGDSSPLLACPLCRACYRKKILEW</sequence>
<dbReference type="RefSeq" id="XP_023568500.1">
    <property type="nucleotide sequence ID" value="XM_023712732.1"/>
</dbReference>
<dbReference type="RefSeq" id="XP_023568503.1">
    <property type="nucleotide sequence ID" value="XM_023712735.1"/>
</dbReference>
<keyword evidence="3" id="KW-0862">Zinc</keyword>
<reference evidence="8 9" key="1">
    <citation type="submission" date="2025-04" db="UniProtKB">
        <authorList>
            <consortium name="RefSeq"/>
        </authorList>
    </citation>
    <scope>IDENTIFICATION</scope>
</reference>
<dbReference type="RefSeq" id="XP_023568502.1">
    <property type="nucleotide sequence ID" value="XM_023712734.1"/>
</dbReference>
<evidence type="ECO:0000256" key="1">
    <source>
        <dbReference type="ARBA" id="ARBA00022723"/>
    </source>
</evidence>
<dbReference type="Pfam" id="PF13445">
    <property type="entry name" value="zf-RING_UBOX"/>
    <property type="match status" value="2"/>
</dbReference>
<dbReference type="Gene3D" id="3.30.40.10">
    <property type="entry name" value="Zinc/RING finger domain, C3HC4 (zinc finger)"/>
    <property type="match status" value="2"/>
</dbReference>
<dbReference type="InterPro" id="IPR001841">
    <property type="entry name" value="Znf_RING"/>
</dbReference>
<dbReference type="InterPro" id="IPR013083">
    <property type="entry name" value="Znf_RING/FYVE/PHD"/>
</dbReference>
<feature type="domain" description="RING-type" evidence="6">
    <location>
        <begin position="303"/>
        <end position="357"/>
    </location>
</feature>
<dbReference type="Pfam" id="PF00612">
    <property type="entry name" value="IQ"/>
    <property type="match status" value="1"/>
</dbReference>
<dbReference type="PANTHER" id="PTHR14991">
    <property type="entry name" value="RING FINGER PROTEIN 32"/>
    <property type="match status" value="1"/>
</dbReference>
<proteinExistence type="predicted"/>
<dbReference type="OrthoDB" id="8062037at2759"/>
<dbReference type="InterPro" id="IPR027370">
    <property type="entry name" value="Znf-RING_euk"/>
</dbReference>
<dbReference type="PROSITE" id="PS50096">
    <property type="entry name" value="IQ"/>
    <property type="match status" value="1"/>
</dbReference>
<dbReference type="InterPro" id="IPR042862">
    <property type="entry name" value="RNF32"/>
</dbReference>
<name>A0A6P6E8T5_OCTDE</name>
<dbReference type="SMART" id="SM00184">
    <property type="entry name" value="RING"/>
    <property type="match status" value="2"/>
</dbReference>
<dbReference type="AlphaFoldDB" id="A0A6P6E8T5"/>
<dbReference type="GO" id="GO:0008270">
    <property type="term" value="F:zinc ion binding"/>
    <property type="evidence" value="ECO:0007669"/>
    <property type="project" value="UniProtKB-KW"/>
</dbReference>
<dbReference type="CTD" id="140545"/>
<organism evidence="7 9">
    <name type="scientific">Octodon degus</name>
    <name type="common">Degu</name>
    <name type="synonym">Sciurus degus</name>
    <dbReference type="NCBI Taxonomy" id="10160"/>
    <lineage>
        <taxon>Eukaryota</taxon>
        <taxon>Metazoa</taxon>
        <taxon>Chordata</taxon>
        <taxon>Craniata</taxon>
        <taxon>Vertebrata</taxon>
        <taxon>Euteleostomi</taxon>
        <taxon>Mammalia</taxon>
        <taxon>Eutheria</taxon>
        <taxon>Euarchontoglires</taxon>
        <taxon>Glires</taxon>
        <taxon>Rodentia</taxon>
        <taxon>Hystricomorpha</taxon>
        <taxon>Octodontidae</taxon>
        <taxon>Octodon</taxon>
    </lineage>
</organism>
<evidence type="ECO:0000313" key="9">
    <source>
        <dbReference type="RefSeq" id="XP_023568502.1"/>
    </source>
</evidence>
<evidence type="ECO:0000256" key="3">
    <source>
        <dbReference type="ARBA" id="ARBA00022833"/>
    </source>
</evidence>
<evidence type="ECO:0000256" key="2">
    <source>
        <dbReference type="ARBA" id="ARBA00022771"/>
    </source>
</evidence>
<dbReference type="InterPro" id="IPR000048">
    <property type="entry name" value="IQ_motif_EF-hand-BS"/>
</dbReference>
<evidence type="ECO:0000256" key="4">
    <source>
        <dbReference type="PROSITE-ProRule" id="PRU00175"/>
    </source>
</evidence>
<dbReference type="PROSITE" id="PS50089">
    <property type="entry name" value="ZF_RING_2"/>
    <property type="match status" value="2"/>
</dbReference>
<keyword evidence="2 4" id="KW-0863">Zinc-finger</keyword>
<evidence type="ECO:0000259" key="6">
    <source>
        <dbReference type="PROSITE" id="PS50089"/>
    </source>
</evidence>
<dbReference type="CDD" id="cd16677">
    <property type="entry name" value="RING-H2_RNF32_rpt1"/>
    <property type="match status" value="1"/>
</dbReference>
<dbReference type="CDD" id="cd16678">
    <property type="entry name" value="RING-H2_RNF32_rpt2"/>
    <property type="match status" value="1"/>
</dbReference>
<evidence type="ECO:0000313" key="8">
    <source>
        <dbReference type="RefSeq" id="XP_023568500.1"/>
    </source>
</evidence>
<feature type="region of interest" description="Disordered" evidence="5">
    <location>
        <begin position="51"/>
        <end position="86"/>
    </location>
</feature>
<dbReference type="SUPFAM" id="SSF57850">
    <property type="entry name" value="RING/U-box"/>
    <property type="match status" value="2"/>
</dbReference>
<dbReference type="PANTHER" id="PTHR14991:SF0">
    <property type="entry name" value="RING FINGER PROTEIN 32"/>
    <property type="match status" value="1"/>
</dbReference>
<keyword evidence="7" id="KW-1185">Reference proteome</keyword>
<accession>A0A6P6E8T5</accession>
<evidence type="ECO:0000256" key="5">
    <source>
        <dbReference type="SAM" id="MobiDB-lite"/>
    </source>
</evidence>
<evidence type="ECO:0000313" key="7">
    <source>
        <dbReference type="Proteomes" id="UP000515203"/>
    </source>
</evidence>
<evidence type="ECO:0000313" key="10">
    <source>
        <dbReference type="RefSeq" id="XP_023568503.1"/>
    </source>
</evidence>
<dbReference type="Proteomes" id="UP000515203">
    <property type="component" value="Unplaced"/>
</dbReference>
<feature type="compositionally biased region" description="Basic and acidic residues" evidence="5">
    <location>
        <begin position="53"/>
        <end position="86"/>
    </location>
</feature>
<dbReference type="GeneID" id="101577405"/>
<protein>
    <submittedName>
        <fullName evidence="8 9">RING finger protein 32</fullName>
    </submittedName>
</protein>